<reference evidence="1" key="1">
    <citation type="submission" date="2022-10" db="EMBL/GenBank/DDBJ databases">
        <title>Genomics discovery of giant fungal viruses from subsurface oceanic crustal fluids.</title>
        <authorList>
            <person name="Bhattacharjee A.S."/>
            <person name="Schulz F."/>
            <person name="Woyke T."/>
            <person name="Orcutt B.N."/>
            <person name="Matinez Martinez J."/>
        </authorList>
    </citation>
    <scope>NUCLEOTIDE SEQUENCE</scope>
    <source>
        <strain evidence="1">VSAG1.JdFR</strain>
        <strain evidence="2">VSAG8.JdFR</strain>
    </source>
</reference>
<organism evidence="1">
    <name type="scientific">Nucleocytoviricota sp</name>
    <dbReference type="NCBI Taxonomy" id="2809609"/>
    <lineage>
        <taxon>Viruses</taxon>
        <taxon>Varidnaviria</taxon>
        <taxon>Bamfordvirae</taxon>
        <taxon>Nucleocytoviricota</taxon>
    </lineage>
</organism>
<dbReference type="EMBL" id="OP765584">
    <property type="protein sequence ID" value="UZT29095.1"/>
    <property type="molecule type" value="Genomic_DNA"/>
</dbReference>
<evidence type="ECO:0000313" key="2">
    <source>
        <dbReference type="EMBL" id="UZT29095.1"/>
    </source>
</evidence>
<name>A0A9E8K164_9VIRU</name>
<proteinExistence type="predicted"/>
<protein>
    <submittedName>
        <fullName evidence="1">Uncharacterized protein</fullName>
    </submittedName>
</protein>
<sequence>MNYTKLVLSVGLLLLIGYLYDKYKTNLDKDKQFEDFEIVQKYLLGESKEISELRNSSKPILWIPINYEKNSRNWESFFSRSNSNLNLPYFYFTLKSLITKNANDFNICIIDDSTITKLLERQEFDFNLERISDPRRKNVRLLGLAKLVYKYGGLVVPPSFLSFQSFKNVNSIIDNNILVFGENKNSTVSYDQYPFVPDINIFGSLKNNNELNNFIEYLENLANKQYSDESFFLGNINNYLLNKLRKNEIALIKAQYLGLKNNKNKEIFVDDLFNTCLIDFNENAYGLYIPYQFLLSRHNYNWFNYLSIKEILDSEFILAKLLILNCSNI</sequence>
<evidence type="ECO:0000313" key="1">
    <source>
        <dbReference type="EMBL" id="UZT28951.1"/>
    </source>
</evidence>
<accession>A0A9E8K164</accession>
<dbReference type="EMBL" id="OP765507">
    <property type="protein sequence ID" value="UZT28951.1"/>
    <property type="molecule type" value="Genomic_DNA"/>
</dbReference>